<keyword evidence="4" id="KW-0808">Transferase</keyword>
<dbReference type="SUPFAM" id="SSF118196">
    <property type="entry name" value="YaeB-like"/>
    <property type="match status" value="1"/>
</dbReference>
<dbReference type="GO" id="GO:0005829">
    <property type="term" value="C:cytosol"/>
    <property type="evidence" value="ECO:0007669"/>
    <property type="project" value="TreeGrafter"/>
</dbReference>
<dbReference type="InterPro" id="IPR011697">
    <property type="entry name" value="Peptidase_C26"/>
</dbReference>
<evidence type="ECO:0000313" key="5">
    <source>
        <dbReference type="Proteomes" id="UP000199652"/>
    </source>
</evidence>
<dbReference type="PANTHER" id="PTHR43235:SF1">
    <property type="entry name" value="GLUTAMINE AMIDOTRANSFERASE PB2B2.05-RELATED"/>
    <property type="match status" value="1"/>
</dbReference>
<dbReference type="InterPro" id="IPR044668">
    <property type="entry name" value="PuuD-like"/>
</dbReference>
<gene>
    <name evidence="4" type="ORF">SAMN04488579_12740</name>
</gene>
<keyword evidence="4" id="KW-0489">Methyltransferase</keyword>
<evidence type="ECO:0000259" key="3">
    <source>
        <dbReference type="PROSITE" id="PS51668"/>
    </source>
</evidence>
<dbReference type="Gene3D" id="2.40.30.70">
    <property type="entry name" value="YaeB-like"/>
    <property type="match status" value="1"/>
</dbReference>
<dbReference type="Pfam" id="PF07722">
    <property type="entry name" value="Peptidase_C26"/>
    <property type="match status" value="1"/>
</dbReference>
<protein>
    <submittedName>
        <fullName evidence="4">tRNA-Thr(GGU) m(6)t(6)A37 methyltransferase TsaA</fullName>
    </submittedName>
</protein>
<organism evidence="4 5">
    <name type="scientific">Eubacterium barkeri</name>
    <name type="common">Clostridium barkeri</name>
    <dbReference type="NCBI Taxonomy" id="1528"/>
    <lineage>
        <taxon>Bacteria</taxon>
        <taxon>Bacillati</taxon>
        <taxon>Bacillota</taxon>
        <taxon>Clostridia</taxon>
        <taxon>Eubacteriales</taxon>
        <taxon>Eubacteriaceae</taxon>
        <taxon>Eubacterium</taxon>
    </lineage>
</organism>
<sequence length="387" mass="43134">MRPIIGVTPLYDQEKDSLWMLPGYLDGLMAAGATPLVLPLTQDEGVLNTFLSLCHGFLFTGGQDVAPAVYQEEMSRDCGEICETRDVMEGYLLKKSVALDKPILGICRGIQLLNALYGGKLYQDLGQEHPSDIGHQMKPPYDVTVHNVRILPKTPLSTLFGVEDYPVNSYHHQGISTLAPNLRPMAVSPDGLIEAVYMPTQSFVWAVQWHPEFNYKKDKGSQALFKALVEAASPEGKEDEPIVMHPIGVVKNDGIVRRSDSWGEVISTIALDKALIPGLESLIQFSHIRIVFSFSQSPFEEMDPVTRLKCHPRGRQNLPLVGLYATRTPNRPNGIGMTDVQLLSIEENRLTVKGLDAFDGTPVLDIKPIFRDQRVGEQRYPDWEDQL</sequence>
<accession>A0A1H3J6R0</accession>
<dbReference type="PANTHER" id="PTHR43235">
    <property type="entry name" value="GLUTAMINE AMIDOTRANSFERASE PB2B2.05-RELATED"/>
    <property type="match status" value="1"/>
</dbReference>
<dbReference type="PROSITE" id="PS51273">
    <property type="entry name" value="GATASE_TYPE_1"/>
    <property type="match status" value="1"/>
</dbReference>
<dbReference type="InterPro" id="IPR029062">
    <property type="entry name" value="Class_I_gatase-like"/>
</dbReference>
<evidence type="ECO:0000256" key="1">
    <source>
        <dbReference type="ARBA" id="ARBA00022691"/>
    </source>
</evidence>
<dbReference type="GO" id="GO:0008168">
    <property type="term" value="F:methyltransferase activity"/>
    <property type="evidence" value="ECO:0007669"/>
    <property type="project" value="UniProtKB-KW"/>
</dbReference>
<keyword evidence="5" id="KW-1185">Reference proteome</keyword>
<evidence type="ECO:0000313" key="4">
    <source>
        <dbReference type="EMBL" id="SDY35673.1"/>
    </source>
</evidence>
<dbReference type="InterPro" id="IPR023370">
    <property type="entry name" value="TrmO-like_N"/>
</dbReference>
<dbReference type="GO" id="GO:0032259">
    <property type="term" value="P:methylation"/>
    <property type="evidence" value="ECO:0007669"/>
    <property type="project" value="UniProtKB-KW"/>
</dbReference>
<dbReference type="Proteomes" id="UP000199652">
    <property type="component" value="Unassembled WGS sequence"/>
</dbReference>
<dbReference type="EMBL" id="FNOU01000027">
    <property type="protein sequence ID" value="SDY35673.1"/>
    <property type="molecule type" value="Genomic_DNA"/>
</dbReference>
<dbReference type="InterPro" id="IPR036413">
    <property type="entry name" value="YaeB-like_sf"/>
</dbReference>
<proteinExistence type="inferred from homology"/>
<dbReference type="STRING" id="1528.SAMN04488579_12740"/>
<keyword evidence="1" id="KW-0949">S-adenosyl-L-methionine</keyword>
<dbReference type="PROSITE" id="PS51668">
    <property type="entry name" value="TSAA_2"/>
    <property type="match status" value="1"/>
</dbReference>
<dbReference type="SUPFAM" id="SSF52317">
    <property type="entry name" value="Class I glutamine amidotransferase-like"/>
    <property type="match status" value="1"/>
</dbReference>
<reference evidence="5" key="1">
    <citation type="submission" date="2016-10" db="EMBL/GenBank/DDBJ databases">
        <authorList>
            <person name="Varghese N."/>
            <person name="Submissions S."/>
        </authorList>
    </citation>
    <scope>NUCLEOTIDE SEQUENCE [LARGE SCALE GENOMIC DNA]</scope>
    <source>
        <strain evidence="5">VPI 5359</strain>
    </source>
</reference>
<comment type="similarity">
    <text evidence="2">Belongs to the tRNA methyltransferase O family.</text>
</comment>
<dbReference type="RefSeq" id="WP_176770939.1">
    <property type="nucleotide sequence ID" value="NZ_FNOU01000027.1"/>
</dbReference>
<dbReference type="InterPro" id="IPR036414">
    <property type="entry name" value="YaeB_N_sf"/>
</dbReference>
<dbReference type="CDD" id="cd09281">
    <property type="entry name" value="UPF0066"/>
    <property type="match status" value="1"/>
</dbReference>
<dbReference type="CDD" id="cd01745">
    <property type="entry name" value="GATase1_2"/>
    <property type="match status" value="1"/>
</dbReference>
<name>A0A1H3J6R0_EUBBA</name>
<dbReference type="Pfam" id="PF01980">
    <property type="entry name" value="TrmO_N"/>
    <property type="match status" value="1"/>
</dbReference>
<dbReference type="AlphaFoldDB" id="A0A1H3J6R0"/>
<dbReference type="Gene3D" id="3.40.50.880">
    <property type="match status" value="1"/>
</dbReference>
<dbReference type="GO" id="GO:0016811">
    <property type="term" value="F:hydrolase activity, acting on carbon-nitrogen (but not peptide) bonds, in linear amides"/>
    <property type="evidence" value="ECO:0007669"/>
    <property type="project" value="InterPro"/>
</dbReference>
<evidence type="ECO:0000256" key="2">
    <source>
        <dbReference type="ARBA" id="ARBA00033753"/>
    </source>
</evidence>
<feature type="domain" description="TsaA-like" evidence="3">
    <location>
        <begin position="244"/>
        <end position="378"/>
    </location>
</feature>